<evidence type="ECO:0000313" key="3">
    <source>
        <dbReference type="Proteomes" id="UP000324222"/>
    </source>
</evidence>
<sequence>MMREANTPSFQPLTAKRSQCHTYTTTSQCHTSPSLSFTFTTLLTPSLPHSLAQQTHQVSIQHIRKSITAPTHTTHLSTQAPQSRRTNPLDTPLCLPPNTTSHQAQYSGEPGLPALPAVVLPCPALSPRRIKPGVPQGPRHDLHLETPGDVAL</sequence>
<comment type="caution">
    <text evidence="2">The sequence shown here is derived from an EMBL/GenBank/DDBJ whole genome shotgun (WGS) entry which is preliminary data.</text>
</comment>
<name>A0A5B7JID1_PORTR</name>
<evidence type="ECO:0000256" key="1">
    <source>
        <dbReference type="SAM" id="MobiDB-lite"/>
    </source>
</evidence>
<dbReference type="EMBL" id="VSRR010106196">
    <property type="protein sequence ID" value="MPC96490.1"/>
    <property type="molecule type" value="Genomic_DNA"/>
</dbReference>
<proteinExistence type="predicted"/>
<dbReference type="AlphaFoldDB" id="A0A5B7JID1"/>
<evidence type="ECO:0000313" key="2">
    <source>
        <dbReference type="EMBL" id="MPC96490.1"/>
    </source>
</evidence>
<feature type="region of interest" description="Disordered" evidence="1">
    <location>
        <begin position="129"/>
        <end position="152"/>
    </location>
</feature>
<accession>A0A5B7JID1</accession>
<feature type="region of interest" description="Disordered" evidence="1">
    <location>
        <begin position="65"/>
        <end position="88"/>
    </location>
</feature>
<protein>
    <submittedName>
        <fullName evidence="2">Uncharacterized protein</fullName>
    </submittedName>
</protein>
<gene>
    <name evidence="2" type="ORF">E2C01_091752</name>
</gene>
<feature type="compositionally biased region" description="Polar residues" evidence="1">
    <location>
        <begin position="68"/>
        <end position="88"/>
    </location>
</feature>
<keyword evidence="3" id="KW-1185">Reference proteome</keyword>
<organism evidence="2 3">
    <name type="scientific">Portunus trituberculatus</name>
    <name type="common">Swimming crab</name>
    <name type="synonym">Neptunus trituberculatus</name>
    <dbReference type="NCBI Taxonomy" id="210409"/>
    <lineage>
        <taxon>Eukaryota</taxon>
        <taxon>Metazoa</taxon>
        <taxon>Ecdysozoa</taxon>
        <taxon>Arthropoda</taxon>
        <taxon>Crustacea</taxon>
        <taxon>Multicrustacea</taxon>
        <taxon>Malacostraca</taxon>
        <taxon>Eumalacostraca</taxon>
        <taxon>Eucarida</taxon>
        <taxon>Decapoda</taxon>
        <taxon>Pleocyemata</taxon>
        <taxon>Brachyura</taxon>
        <taxon>Eubrachyura</taxon>
        <taxon>Portunoidea</taxon>
        <taxon>Portunidae</taxon>
        <taxon>Portuninae</taxon>
        <taxon>Portunus</taxon>
    </lineage>
</organism>
<reference evidence="2" key="1">
    <citation type="submission" date="2019-05" db="EMBL/GenBank/DDBJ databases">
        <title>Another draft genome of Portunus trituberculatus and its Hox gene families provides insights of decapod evolution.</title>
        <authorList>
            <person name="Jeong J.-H."/>
            <person name="Song I."/>
            <person name="Kim S."/>
            <person name="Choi T."/>
            <person name="Kim D."/>
            <person name="Ryu S."/>
            <person name="Kim W."/>
        </authorList>
    </citation>
    <scope>NUCLEOTIDE SEQUENCE [LARGE SCALE GENOMIC DNA]</scope>
    <source>
        <tissue evidence="2">Muscle</tissue>
    </source>
</reference>
<dbReference type="Proteomes" id="UP000324222">
    <property type="component" value="Unassembled WGS sequence"/>
</dbReference>